<gene>
    <name evidence="2" type="ORF">LVIROSA_LOCUS6550</name>
</gene>
<name>A0AAU9LVX6_9ASTR</name>
<feature type="signal peptide" evidence="1">
    <location>
        <begin position="1"/>
        <end position="26"/>
    </location>
</feature>
<feature type="chain" id="PRO_5043426252" description="Secreted protein" evidence="1">
    <location>
        <begin position="27"/>
        <end position="108"/>
    </location>
</feature>
<proteinExistence type="predicted"/>
<evidence type="ECO:0000313" key="3">
    <source>
        <dbReference type="Proteomes" id="UP001157418"/>
    </source>
</evidence>
<sequence>MHRRLLQHQSHRLALLLLLLPPQLAASPSLMKAIREKNIRLGLSLISNGANKRVKSGSKSKNEPKECCSKHPFSTLLQKYGIGTRKKASLGFLFSLYLWKLHTGGFFQ</sequence>
<reference evidence="2 3" key="1">
    <citation type="submission" date="2022-01" db="EMBL/GenBank/DDBJ databases">
        <authorList>
            <person name="Xiong W."/>
            <person name="Schranz E."/>
        </authorList>
    </citation>
    <scope>NUCLEOTIDE SEQUENCE [LARGE SCALE GENOMIC DNA]</scope>
</reference>
<dbReference type="EMBL" id="CAKMRJ010000200">
    <property type="protein sequence ID" value="CAH1418986.1"/>
    <property type="molecule type" value="Genomic_DNA"/>
</dbReference>
<comment type="caution">
    <text evidence="2">The sequence shown here is derived from an EMBL/GenBank/DDBJ whole genome shotgun (WGS) entry which is preliminary data.</text>
</comment>
<dbReference type="AlphaFoldDB" id="A0AAU9LVX6"/>
<evidence type="ECO:0008006" key="4">
    <source>
        <dbReference type="Google" id="ProtNLM"/>
    </source>
</evidence>
<protein>
    <recommendedName>
        <fullName evidence="4">Secreted protein</fullName>
    </recommendedName>
</protein>
<dbReference type="Proteomes" id="UP001157418">
    <property type="component" value="Unassembled WGS sequence"/>
</dbReference>
<keyword evidence="1" id="KW-0732">Signal</keyword>
<evidence type="ECO:0000256" key="1">
    <source>
        <dbReference type="SAM" id="SignalP"/>
    </source>
</evidence>
<organism evidence="2 3">
    <name type="scientific">Lactuca virosa</name>
    <dbReference type="NCBI Taxonomy" id="75947"/>
    <lineage>
        <taxon>Eukaryota</taxon>
        <taxon>Viridiplantae</taxon>
        <taxon>Streptophyta</taxon>
        <taxon>Embryophyta</taxon>
        <taxon>Tracheophyta</taxon>
        <taxon>Spermatophyta</taxon>
        <taxon>Magnoliopsida</taxon>
        <taxon>eudicotyledons</taxon>
        <taxon>Gunneridae</taxon>
        <taxon>Pentapetalae</taxon>
        <taxon>asterids</taxon>
        <taxon>campanulids</taxon>
        <taxon>Asterales</taxon>
        <taxon>Asteraceae</taxon>
        <taxon>Cichorioideae</taxon>
        <taxon>Cichorieae</taxon>
        <taxon>Lactucinae</taxon>
        <taxon>Lactuca</taxon>
    </lineage>
</organism>
<evidence type="ECO:0000313" key="2">
    <source>
        <dbReference type="EMBL" id="CAH1418986.1"/>
    </source>
</evidence>
<accession>A0AAU9LVX6</accession>
<keyword evidence="3" id="KW-1185">Reference proteome</keyword>